<comment type="caution">
    <text evidence="2">The sequence shown here is derived from an EMBL/GenBank/DDBJ whole genome shotgun (WGS) entry which is preliminary data.</text>
</comment>
<dbReference type="AlphaFoldDB" id="A0A841ZSA6"/>
<evidence type="ECO:0000259" key="1">
    <source>
        <dbReference type="Pfam" id="PF08242"/>
    </source>
</evidence>
<proteinExistence type="predicted"/>
<gene>
    <name evidence="2" type="ORF">HB912_11605</name>
</gene>
<evidence type="ECO:0000313" key="3">
    <source>
        <dbReference type="Proteomes" id="UP000559885"/>
    </source>
</evidence>
<dbReference type="SUPFAM" id="SSF53335">
    <property type="entry name" value="S-adenosyl-L-methionine-dependent methyltransferases"/>
    <property type="match status" value="1"/>
</dbReference>
<dbReference type="GO" id="GO:0008168">
    <property type="term" value="F:methyltransferase activity"/>
    <property type="evidence" value="ECO:0007669"/>
    <property type="project" value="UniProtKB-KW"/>
</dbReference>
<sequence>MIDVTKHSSEYYKRMKNSVLHGGKQELIKRVKKGDILDLGAGDGSLAISIKEYFPDSEVYAVDLSTKGKQAMERAGVQFFQQNLSALNKVQLASSGKQFDSIILSSVLHEILSYSEDKQLHTVFLENINLLLKPGGNLLIRDGVQVESRMQEKSLTLFPTEISVGALMDMLAEFEAENLKSVSAYYQSEKFNYHQLEKVGVVIDSTDEILQELIFTLNWGPDSWDREKKNEIISLLSRS</sequence>
<reference evidence="2 3" key="1">
    <citation type="submission" date="2020-03" db="EMBL/GenBank/DDBJ databases">
        <title>Soil Listeria distribution.</title>
        <authorList>
            <person name="Liao J."/>
            <person name="Wiedmann M."/>
        </authorList>
    </citation>
    <scope>NUCLEOTIDE SEQUENCE [LARGE SCALE GENOMIC DNA]</scope>
    <source>
        <strain evidence="2 3">FSL L7-1507</strain>
    </source>
</reference>
<dbReference type="EMBL" id="JAARRM010000006">
    <property type="protein sequence ID" value="MBC1522292.1"/>
    <property type="molecule type" value="Genomic_DNA"/>
</dbReference>
<dbReference type="InterPro" id="IPR013217">
    <property type="entry name" value="Methyltransf_12"/>
</dbReference>
<accession>A0A841ZSA6</accession>
<name>A0A841ZSA6_9LIST</name>
<dbReference type="Proteomes" id="UP000559885">
    <property type="component" value="Unassembled WGS sequence"/>
</dbReference>
<dbReference type="GO" id="GO:0032259">
    <property type="term" value="P:methylation"/>
    <property type="evidence" value="ECO:0007669"/>
    <property type="project" value="UniProtKB-KW"/>
</dbReference>
<dbReference type="PANTHER" id="PTHR43861">
    <property type="entry name" value="TRANS-ACONITATE 2-METHYLTRANSFERASE-RELATED"/>
    <property type="match status" value="1"/>
</dbReference>
<evidence type="ECO:0000313" key="2">
    <source>
        <dbReference type="EMBL" id="MBC1522292.1"/>
    </source>
</evidence>
<protein>
    <submittedName>
        <fullName evidence="2">Methyltransferase</fullName>
    </submittedName>
</protein>
<dbReference type="CDD" id="cd02440">
    <property type="entry name" value="AdoMet_MTases"/>
    <property type="match status" value="1"/>
</dbReference>
<dbReference type="InterPro" id="IPR029063">
    <property type="entry name" value="SAM-dependent_MTases_sf"/>
</dbReference>
<dbReference type="Gene3D" id="3.40.50.150">
    <property type="entry name" value="Vaccinia Virus protein VP39"/>
    <property type="match status" value="1"/>
</dbReference>
<feature type="domain" description="Methyltransferase type 12" evidence="1">
    <location>
        <begin position="37"/>
        <end position="138"/>
    </location>
</feature>
<dbReference type="RefSeq" id="WP_185374753.1">
    <property type="nucleotide sequence ID" value="NZ_JAARRM010000006.1"/>
</dbReference>
<dbReference type="Pfam" id="PF08242">
    <property type="entry name" value="Methyltransf_12"/>
    <property type="match status" value="1"/>
</dbReference>
<keyword evidence="2" id="KW-0808">Transferase</keyword>
<keyword evidence="2" id="KW-0489">Methyltransferase</keyword>
<organism evidence="2 3">
    <name type="scientific">Listeria aquatica</name>
    <dbReference type="NCBI Taxonomy" id="1494960"/>
    <lineage>
        <taxon>Bacteria</taxon>
        <taxon>Bacillati</taxon>
        <taxon>Bacillota</taxon>
        <taxon>Bacilli</taxon>
        <taxon>Bacillales</taxon>
        <taxon>Listeriaceae</taxon>
        <taxon>Listeria</taxon>
    </lineage>
</organism>